<organism evidence="1 2">
    <name type="scientific">Aphis craccivora</name>
    <name type="common">Cowpea aphid</name>
    <dbReference type="NCBI Taxonomy" id="307492"/>
    <lineage>
        <taxon>Eukaryota</taxon>
        <taxon>Metazoa</taxon>
        <taxon>Ecdysozoa</taxon>
        <taxon>Arthropoda</taxon>
        <taxon>Hexapoda</taxon>
        <taxon>Insecta</taxon>
        <taxon>Pterygota</taxon>
        <taxon>Neoptera</taxon>
        <taxon>Paraneoptera</taxon>
        <taxon>Hemiptera</taxon>
        <taxon>Sternorrhyncha</taxon>
        <taxon>Aphidomorpha</taxon>
        <taxon>Aphidoidea</taxon>
        <taxon>Aphididae</taxon>
        <taxon>Aphidini</taxon>
        <taxon>Aphis</taxon>
        <taxon>Aphis</taxon>
    </lineage>
</organism>
<sequence length="69" mass="7977">MCEQQSTSEVVNIRTADNKPKWSYISQYFEQLCNTSTKNLIFKCLLCGPKEKRISTSNTSNSNLRTRIK</sequence>
<dbReference type="AlphaFoldDB" id="A0A6G0VXG3"/>
<name>A0A6G0VXG3_APHCR</name>
<reference evidence="1 2" key="1">
    <citation type="submission" date="2019-08" db="EMBL/GenBank/DDBJ databases">
        <title>Whole genome of Aphis craccivora.</title>
        <authorList>
            <person name="Voronova N.V."/>
            <person name="Shulinski R.S."/>
            <person name="Bandarenka Y.V."/>
            <person name="Zhorov D.G."/>
            <person name="Warner D."/>
        </authorList>
    </citation>
    <scope>NUCLEOTIDE SEQUENCE [LARGE SCALE GENOMIC DNA]</scope>
    <source>
        <strain evidence="1">180601</strain>
        <tissue evidence="1">Whole Body</tissue>
    </source>
</reference>
<dbReference type="EMBL" id="VUJU01010822">
    <property type="protein sequence ID" value="KAF0712850.1"/>
    <property type="molecule type" value="Genomic_DNA"/>
</dbReference>
<accession>A0A6G0VXG3</accession>
<keyword evidence="2" id="KW-1185">Reference proteome</keyword>
<evidence type="ECO:0000313" key="2">
    <source>
        <dbReference type="Proteomes" id="UP000478052"/>
    </source>
</evidence>
<gene>
    <name evidence="1" type="ORF">FWK35_00036998</name>
</gene>
<feature type="non-terminal residue" evidence="1">
    <location>
        <position position="69"/>
    </location>
</feature>
<comment type="caution">
    <text evidence="1">The sequence shown here is derived from an EMBL/GenBank/DDBJ whole genome shotgun (WGS) entry which is preliminary data.</text>
</comment>
<protein>
    <submittedName>
        <fullName evidence="1">BED-type domain-containing protein</fullName>
    </submittedName>
</protein>
<proteinExistence type="predicted"/>
<evidence type="ECO:0000313" key="1">
    <source>
        <dbReference type="EMBL" id="KAF0712850.1"/>
    </source>
</evidence>
<dbReference type="Proteomes" id="UP000478052">
    <property type="component" value="Unassembled WGS sequence"/>
</dbReference>